<evidence type="ECO:0000313" key="1">
    <source>
        <dbReference type="EMBL" id="RXW18553.1"/>
    </source>
</evidence>
<protein>
    <submittedName>
        <fullName evidence="1">Uncharacterized protein</fullName>
    </submittedName>
</protein>
<dbReference type="EMBL" id="SDEE01000258">
    <property type="protein sequence ID" value="RXW18553.1"/>
    <property type="molecule type" value="Genomic_DNA"/>
</dbReference>
<accession>A0A4Q2DFK5</accession>
<sequence>MPSRGRLNPMTDLLQYSPSSFSYKIKGGSEPAEDLGVDAGVLSHLLSLSALNSGNGFTAADISRV</sequence>
<dbReference type="Proteomes" id="UP000290288">
    <property type="component" value="Unassembled WGS sequence"/>
</dbReference>
<proteinExistence type="predicted"/>
<keyword evidence="2" id="KW-1185">Reference proteome</keyword>
<reference evidence="1 2" key="1">
    <citation type="submission" date="2019-01" db="EMBL/GenBank/DDBJ databases">
        <title>Draft genome sequence of Psathyrella aberdarensis IHI B618.</title>
        <authorList>
            <person name="Buettner E."/>
            <person name="Kellner H."/>
        </authorList>
    </citation>
    <scope>NUCLEOTIDE SEQUENCE [LARGE SCALE GENOMIC DNA]</scope>
    <source>
        <strain evidence="1 2">IHI B618</strain>
    </source>
</reference>
<gene>
    <name evidence="1" type="ORF">EST38_g7304</name>
</gene>
<dbReference type="OrthoDB" id="413077at2759"/>
<evidence type="ECO:0000313" key="2">
    <source>
        <dbReference type="Proteomes" id="UP000290288"/>
    </source>
</evidence>
<comment type="caution">
    <text evidence="1">The sequence shown here is derived from an EMBL/GenBank/DDBJ whole genome shotgun (WGS) entry which is preliminary data.</text>
</comment>
<organism evidence="1 2">
    <name type="scientific">Candolleomyces aberdarensis</name>
    <dbReference type="NCBI Taxonomy" id="2316362"/>
    <lineage>
        <taxon>Eukaryota</taxon>
        <taxon>Fungi</taxon>
        <taxon>Dikarya</taxon>
        <taxon>Basidiomycota</taxon>
        <taxon>Agaricomycotina</taxon>
        <taxon>Agaricomycetes</taxon>
        <taxon>Agaricomycetidae</taxon>
        <taxon>Agaricales</taxon>
        <taxon>Agaricineae</taxon>
        <taxon>Psathyrellaceae</taxon>
        <taxon>Candolleomyces</taxon>
    </lineage>
</organism>
<name>A0A4Q2DFK5_9AGAR</name>
<dbReference type="AlphaFoldDB" id="A0A4Q2DFK5"/>